<dbReference type="Proteomes" id="UP001151760">
    <property type="component" value="Unassembled WGS sequence"/>
</dbReference>
<reference evidence="2" key="1">
    <citation type="journal article" date="2022" name="Int. J. Mol. Sci.">
        <title>Draft Genome of Tanacetum Coccineum: Genomic Comparison of Closely Related Tanacetum-Family Plants.</title>
        <authorList>
            <person name="Yamashiro T."/>
            <person name="Shiraishi A."/>
            <person name="Nakayama K."/>
            <person name="Satake H."/>
        </authorList>
    </citation>
    <scope>NUCLEOTIDE SEQUENCE</scope>
</reference>
<dbReference type="Gene3D" id="3.60.10.10">
    <property type="entry name" value="Endonuclease/exonuclease/phosphatase"/>
    <property type="match status" value="1"/>
</dbReference>
<keyword evidence="3" id="KW-1185">Reference proteome</keyword>
<evidence type="ECO:0000313" key="2">
    <source>
        <dbReference type="EMBL" id="GJT00923.1"/>
    </source>
</evidence>
<name>A0ABQ5AF13_9ASTR</name>
<proteinExistence type="predicted"/>
<dbReference type="InterPro" id="IPR036691">
    <property type="entry name" value="Endo/exonu/phosph_ase_sf"/>
</dbReference>
<accession>A0ABQ5AF13</accession>
<organism evidence="2 3">
    <name type="scientific">Tanacetum coccineum</name>
    <dbReference type="NCBI Taxonomy" id="301880"/>
    <lineage>
        <taxon>Eukaryota</taxon>
        <taxon>Viridiplantae</taxon>
        <taxon>Streptophyta</taxon>
        <taxon>Embryophyta</taxon>
        <taxon>Tracheophyta</taxon>
        <taxon>Spermatophyta</taxon>
        <taxon>Magnoliopsida</taxon>
        <taxon>eudicotyledons</taxon>
        <taxon>Gunneridae</taxon>
        <taxon>Pentapetalae</taxon>
        <taxon>asterids</taxon>
        <taxon>campanulids</taxon>
        <taxon>Asterales</taxon>
        <taxon>Asteraceae</taxon>
        <taxon>Asteroideae</taxon>
        <taxon>Anthemideae</taxon>
        <taxon>Anthemidinae</taxon>
        <taxon>Tanacetum</taxon>
    </lineage>
</organism>
<dbReference type="GO" id="GO:0003964">
    <property type="term" value="F:RNA-directed DNA polymerase activity"/>
    <property type="evidence" value="ECO:0007669"/>
    <property type="project" value="UniProtKB-KW"/>
</dbReference>
<dbReference type="EMBL" id="BQNB010012233">
    <property type="protein sequence ID" value="GJT00923.1"/>
    <property type="molecule type" value="Genomic_DNA"/>
</dbReference>
<dbReference type="PANTHER" id="PTHR33116:SF78">
    <property type="entry name" value="OS12G0587133 PROTEIN"/>
    <property type="match status" value="1"/>
</dbReference>
<evidence type="ECO:0000313" key="3">
    <source>
        <dbReference type="Proteomes" id="UP001151760"/>
    </source>
</evidence>
<reference evidence="2" key="2">
    <citation type="submission" date="2022-01" db="EMBL/GenBank/DDBJ databases">
        <authorList>
            <person name="Yamashiro T."/>
            <person name="Shiraishi A."/>
            <person name="Satake H."/>
            <person name="Nakayama K."/>
        </authorList>
    </citation>
    <scope>NUCLEOTIDE SEQUENCE</scope>
</reference>
<gene>
    <name evidence="2" type="ORF">Tco_0822092</name>
</gene>
<dbReference type="SUPFAM" id="SSF56219">
    <property type="entry name" value="DNase I-like"/>
    <property type="match status" value="1"/>
</dbReference>
<sequence length="653" mass="73256">MYVTMARFQRTASDGPKTKQSPKNTNVAMEAHSINPKNTTLNNSVPLSGKPSFVSIVHGSTNTKGETSSSVKVRFISLSAHDLISVDGSYRVLLVQLKEVLDFVDNDLTDGLQDIIKYLIEDKEAEGDNMSSDKNSNVNFAACHEPKEDTNDSQLHPTKEEGPSDLSYPPGFEHLKRLIIVIPNKLDPPILGQTRVIGDMNEVHDEHESYGSIFSRSEAETFNTFINNACLIDLLMGGRLFTWMNKVGMKLSKLDRFFFSEDVIGTLPDIGVIALDRLDDVITKKGQNIDGNKLLSYEKLKQRIKDGSASPKDGETRIKLLQESDNLEKLDAMDTVQKARINGISKDVVSLDEINAVVWDCGSDKAVGSDGFSFSFVKRYWELLYIGFGLKWWTWIKAWPESSRISILVNGSHAYEFFIKRGLRQCDPLSPFLFILIMEGLHIALSDVVRSGLIRGIHIGNPDVMYFIWPRVSTLKANLLSIGGCLTLIKSFLGSLGLYYLSIFKIPKTVLKNLECVAWAIRGFDHQGCKTNGLLEKIFGSSNYLHSSGILLVDSLRLKVGCGTLVRFWNWLGDPPLSLWYNRLYRLEQDKDCLIRDRISIVQWYSNWSRFDLGVRNSAYLIDMLAEIGHVVIDSDEDACFLSLANDGAFSVC</sequence>
<evidence type="ECO:0000256" key="1">
    <source>
        <dbReference type="SAM" id="MobiDB-lite"/>
    </source>
</evidence>
<protein>
    <submittedName>
        <fullName evidence="2">RNA-directed DNA polymerase, eukaryota, reverse transcriptase zinc-binding domain protein</fullName>
    </submittedName>
</protein>
<feature type="region of interest" description="Disordered" evidence="1">
    <location>
        <begin position="145"/>
        <end position="167"/>
    </location>
</feature>
<keyword evidence="2" id="KW-0548">Nucleotidyltransferase</keyword>
<dbReference type="PANTHER" id="PTHR33116">
    <property type="entry name" value="REVERSE TRANSCRIPTASE ZINC-BINDING DOMAIN-CONTAINING PROTEIN-RELATED-RELATED"/>
    <property type="match status" value="1"/>
</dbReference>
<comment type="caution">
    <text evidence="2">The sequence shown here is derived from an EMBL/GenBank/DDBJ whole genome shotgun (WGS) entry which is preliminary data.</text>
</comment>
<keyword evidence="2" id="KW-0808">Transferase</keyword>
<keyword evidence="2" id="KW-0695">RNA-directed DNA polymerase</keyword>